<protein>
    <submittedName>
        <fullName evidence="1">Uncharacterized protein</fullName>
    </submittedName>
</protein>
<dbReference type="EMBL" id="MH059633">
    <property type="protein sequence ID" value="AWD92453.1"/>
    <property type="molecule type" value="Genomic_DNA"/>
</dbReference>
<evidence type="ECO:0000313" key="2">
    <source>
        <dbReference type="Proteomes" id="UP000246901"/>
    </source>
</evidence>
<keyword evidence="2" id="KW-1185">Reference proteome</keyword>
<name>A0A2S1GSU3_9CAUD</name>
<accession>A0A2S1GSU3</accession>
<reference evidence="1 2" key="1">
    <citation type="submission" date="2018-03" db="EMBL/GenBank/DDBJ databases">
        <title>Phage therapy in agriculture - a green tech approach to combat plant pathogenic bacteria.</title>
        <authorList>
            <person name="Carstens A.B."/>
            <person name="Djurhuus A.M."/>
            <person name="Hansen L.H."/>
        </authorList>
    </citation>
    <scope>NUCLEOTIDE SEQUENCE [LARGE SCALE GENOMIC DNA]</scope>
</reference>
<dbReference type="KEGG" id="vg:54991541"/>
<dbReference type="RefSeq" id="YP_009801034.1">
    <property type="nucleotide sequence ID" value="NC_047962.1"/>
</dbReference>
<dbReference type="GeneID" id="54991541"/>
<dbReference type="Proteomes" id="UP000246901">
    <property type="component" value="Segment"/>
</dbReference>
<sequence length="74" mass="8707">MMRVFPELIKNELGENAYQFKARVTRDYVKPAREILFIKSELDMTGEQMQRFQSVLAGIDHRFDIVMSRRGAVK</sequence>
<proteinExistence type="predicted"/>
<organism evidence="1 2">
    <name type="scientific">Xanthomonas phage Carpasina</name>
    <dbReference type="NCBI Taxonomy" id="2163636"/>
    <lineage>
        <taxon>Viruses</taxon>
        <taxon>Duplodnaviria</taxon>
        <taxon>Heunggongvirae</taxon>
        <taxon>Uroviricota</taxon>
        <taxon>Caudoviricetes</taxon>
        <taxon>Lindbergviridae</taxon>
        <taxon>Carpasinavirus</taxon>
        <taxon>Carpasinavirus carpasina</taxon>
    </lineage>
</organism>
<evidence type="ECO:0000313" key="1">
    <source>
        <dbReference type="EMBL" id="AWD92453.1"/>
    </source>
</evidence>